<dbReference type="InterPro" id="IPR019410">
    <property type="entry name" value="Methyltransf_16"/>
</dbReference>
<keyword evidence="2" id="KW-0489">Methyltransferase</keyword>
<organism evidence="2 3">
    <name type="scientific">Physocladia obscura</name>
    <dbReference type="NCBI Taxonomy" id="109957"/>
    <lineage>
        <taxon>Eukaryota</taxon>
        <taxon>Fungi</taxon>
        <taxon>Fungi incertae sedis</taxon>
        <taxon>Chytridiomycota</taxon>
        <taxon>Chytridiomycota incertae sedis</taxon>
        <taxon>Chytridiomycetes</taxon>
        <taxon>Chytridiales</taxon>
        <taxon>Chytriomycetaceae</taxon>
        <taxon>Physocladia</taxon>
    </lineage>
</organism>
<protein>
    <submittedName>
        <fullName evidence="2">Methyltransferase-like protein 21D</fullName>
    </submittedName>
</protein>
<keyword evidence="2" id="KW-0808">Transferase</keyword>
<gene>
    <name evidence="2" type="primary">METTL21D</name>
    <name evidence="2" type="ORF">HK100_006869</name>
</gene>
<dbReference type="PANTHER" id="PTHR14614:SF109">
    <property type="entry name" value="RIBOSOMAL LYSINE N-METHYLTRANSFERASE 5"/>
    <property type="match status" value="1"/>
</dbReference>
<comment type="caution">
    <text evidence="2">The sequence shown here is derived from an EMBL/GenBank/DDBJ whole genome shotgun (WGS) entry which is preliminary data.</text>
</comment>
<dbReference type="SUPFAM" id="SSF53335">
    <property type="entry name" value="S-adenosyl-L-methionine-dependent methyltransferases"/>
    <property type="match status" value="1"/>
</dbReference>
<dbReference type="PANTHER" id="PTHR14614">
    <property type="entry name" value="HEPATOCELLULAR CARCINOMA-ASSOCIATED ANTIGEN"/>
    <property type="match status" value="1"/>
</dbReference>
<evidence type="ECO:0000313" key="2">
    <source>
        <dbReference type="EMBL" id="KAJ3131071.1"/>
    </source>
</evidence>
<dbReference type="AlphaFoldDB" id="A0AAD5TAX2"/>
<accession>A0AAD5TAX2</accession>
<feature type="region of interest" description="Disordered" evidence="1">
    <location>
        <begin position="50"/>
        <end position="73"/>
    </location>
</feature>
<evidence type="ECO:0000313" key="3">
    <source>
        <dbReference type="Proteomes" id="UP001211907"/>
    </source>
</evidence>
<evidence type="ECO:0000256" key="1">
    <source>
        <dbReference type="SAM" id="MobiDB-lite"/>
    </source>
</evidence>
<keyword evidence="3" id="KW-1185">Reference proteome</keyword>
<proteinExistence type="predicted"/>
<dbReference type="GO" id="GO:0008168">
    <property type="term" value="F:methyltransferase activity"/>
    <property type="evidence" value="ECO:0007669"/>
    <property type="project" value="UniProtKB-KW"/>
</dbReference>
<dbReference type="InterPro" id="IPR029063">
    <property type="entry name" value="SAM-dependent_MTases_sf"/>
</dbReference>
<sequence length="296" mass="32060">MEYTYTFNDGAMIEVEQDDGQGYASGTTVWDACLVASKYIETHAAKLARGGFGGKGTRPDNNSDSTTNNKSNTNNITVRVLELGSGTGLFGLVTARSLGSAGFSCSVLLTDTPKVAAFTSLNVTKNINAIASFNTSNKNSSQILNSTMKTASSSSSETTVKKNPLDASSQNFGTSTLISISTAGLTWTASLPIYDAKATEWLAIAPPDIVLLSDCVYEESSFAQLITTLRAVCANDTLVVLAYERRNFDAEVNFFKEFGQFFRFKAVPEEDQDPLYKSVDDIYLFLAKKRVDTQDF</sequence>
<dbReference type="Pfam" id="PF10294">
    <property type="entry name" value="Methyltransf_16"/>
    <property type="match status" value="2"/>
</dbReference>
<feature type="compositionally biased region" description="Low complexity" evidence="1">
    <location>
        <begin position="60"/>
        <end position="73"/>
    </location>
</feature>
<reference evidence="2" key="1">
    <citation type="submission" date="2020-05" db="EMBL/GenBank/DDBJ databases">
        <title>Phylogenomic resolution of chytrid fungi.</title>
        <authorList>
            <person name="Stajich J.E."/>
            <person name="Amses K."/>
            <person name="Simmons R."/>
            <person name="Seto K."/>
            <person name="Myers J."/>
            <person name="Bonds A."/>
            <person name="Quandt C.A."/>
            <person name="Barry K."/>
            <person name="Liu P."/>
            <person name="Grigoriev I."/>
            <person name="Longcore J.E."/>
            <person name="James T.Y."/>
        </authorList>
    </citation>
    <scope>NUCLEOTIDE SEQUENCE</scope>
    <source>
        <strain evidence="2">JEL0513</strain>
    </source>
</reference>
<dbReference type="EMBL" id="JADGJH010000320">
    <property type="protein sequence ID" value="KAJ3131071.1"/>
    <property type="molecule type" value="Genomic_DNA"/>
</dbReference>
<dbReference type="Gene3D" id="3.40.50.150">
    <property type="entry name" value="Vaccinia Virus protein VP39"/>
    <property type="match status" value="1"/>
</dbReference>
<name>A0AAD5TAX2_9FUNG</name>
<dbReference type="Proteomes" id="UP001211907">
    <property type="component" value="Unassembled WGS sequence"/>
</dbReference>
<dbReference type="GO" id="GO:0032259">
    <property type="term" value="P:methylation"/>
    <property type="evidence" value="ECO:0007669"/>
    <property type="project" value="UniProtKB-KW"/>
</dbReference>